<evidence type="ECO:0000256" key="1">
    <source>
        <dbReference type="ARBA" id="ARBA00004651"/>
    </source>
</evidence>
<evidence type="ECO:0000256" key="15">
    <source>
        <dbReference type="SAM" id="Phobius"/>
    </source>
</evidence>
<feature type="domain" description="Cytochrome oxidase subunit II copper A binding" evidence="16">
    <location>
        <begin position="134"/>
        <end position="246"/>
    </location>
</feature>
<evidence type="ECO:0000256" key="10">
    <source>
        <dbReference type="ARBA" id="ARBA00023002"/>
    </source>
</evidence>
<keyword evidence="13" id="KW-0449">Lipoprotein</keyword>
<evidence type="ECO:0000256" key="11">
    <source>
        <dbReference type="ARBA" id="ARBA00023136"/>
    </source>
</evidence>
<evidence type="ECO:0000259" key="16">
    <source>
        <dbReference type="PROSITE" id="PS50857"/>
    </source>
</evidence>
<keyword evidence="10" id="KW-0560">Oxidoreductase</keyword>
<dbReference type="AlphaFoldDB" id="A0A437N8Q1"/>
<accession>A0A437N8Q1</accession>
<protein>
    <recommendedName>
        <fullName evidence="14">Ubiquinol oxidase polypeptide II</fullName>
    </recommendedName>
</protein>
<dbReference type="InterPro" id="IPR006333">
    <property type="entry name" value="Cyt_o_ubiquinol_oxidase_su2"/>
</dbReference>
<keyword evidence="7" id="KW-0732">Signal</keyword>
<organism evidence="18 19">
    <name type="scientific">Novosphingobium umbonatum</name>
    <dbReference type="NCBI Taxonomy" id="1908524"/>
    <lineage>
        <taxon>Bacteria</taxon>
        <taxon>Pseudomonadati</taxon>
        <taxon>Pseudomonadota</taxon>
        <taxon>Alphaproteobacteria</taxon>
        <taxon>Sphingomonadales</taxon>
        <taxon>Sphingomonadaceae</taxon>
        <taxon>Novosphingobium</taxon>
    </lineage>
</organism>
<evidence type="ECO:0000256" key="9">
    <source>
        <dbReference type="ARBA" id="ARBA00022989"/>
    </source>
</evidence>
<dbReference type="InterPro" id="IPR011759">
    <property type="entry name" value="Cyt_c_oxidase_su2_TM_dom"/>
</dbReference>
<gene>
    <name evidence="18" type="primary">cyoA</name>
    <name evidence="18" type="ORF">EOE18_05605</name>
</gene>
<feature type="transmembrane region" description="Helical" evidence="15">
    <location>
        <begin position="89"/>
        <end position="110"/>
    </location>
</feature>
<dbReference type="InterPro" id="IPR002429">
    <property type="entry name" value="CcO_II-like_C"/>
</dbReference>
<dbReference type="NCBIfam" id="TIGR01433">
    <property type="entry name" value="CyoA"/>
    <property type="match status" value="1"/>
</dbReference>
<dbReference type="RefSeq" id="WP_127707072.1">
    <property type="nucleotide sequence ID" value="NZ_SACO01000003.1"/>
</dbReference>
<sequence length="390" mass="41931">MSKRNPNPLRHAGRLGLIALIASLSACDPVVLNPAGDIAKQEASLVVTATLLMLLIIVPVMALTVYFAWKYRASAEARYEPEWHHSTQLELVIWAAPLAIIIALGSLTWVTTHTLDPFRPVARIAEGKPLPADVKPLEVEVVALDWKWLFIYPEQKIATVNELALPVDRPINFKITASSVMNSFYIPALAGQIYAMPAMTSQMHAVLNKTGTFTGFSANYSGAGFSHMRFTTLGMKAGDFDAWAAKVAKGEAGDNAGALDANAYLKLEQPSEKEPVHRFASVSGDLFHKIVNLCVRPGKMCQNEMMALDARGGAGKAGIYNVAAVTYDKYGRESTVPVVAGRDNVPAEARNKAFVRAICVPQGVANPLPADRAAAAAKLSLASPARNPLS</sequence>
<evidence type="ECO:0000256" key="5">
    <source>
        <dbReference type="ARBA" id="ARBA00022660"/>
    </source>
</evidence>
<dbReference type="GO" id="GO:0005886">
    <property type="term" value="C:plasma membrane"/>
    <property type="evidence" value="ECO:0007669"/>
    <property type="project" value="UniProtKB-SubCell"/>
</dbReference>
<comment type="caution">
    <text evidence="18">The sequence shown here is derived from an EMBL/GenBank/DDBJ whole genome shotgun (WGS) entry which is preliminary data.</text>
</comment>
<dbReference type="Gene3D" id="2.60.40.420">
    <property type="entry name" value="Cupredoxins - blue copper proteins"/>
    <property type="match status" value="1"/>
</dbReference>
<dbReference type="PROSITE" id="PS50857">
    <property type="entry name" value="COX2_CUA"/>
    <property type="match status" value="1"/>
</dbReference>
<evidence type="ECO:0000313" key="18">
    <source>
        <dbReference type="EMBL" id="RVU06306.1"/>
    </source>
</evidence>
<dbReference type="Pfam" id="PF06481">
    <property type="entry name" value="COX_ARM"/>
    <property type="match status" value="1"/>
</dbReference>
<keyword evidence="6 15" id="KW-0812">Transmembrane</keyword>
<evidence type="ECO:0000256" key="6">
    <source>
        <dbReference type="ARBA" id="ARBA00022692"/>
    </source>
</evidence>
<dbReference type="EMBL" id="SACO01000003">
    <property type="protein sequence ID" value="RVU06306.1"/>
    <property type="molecule type" value="Genomic_DNA"/>
</dbReference>
<evidence type="ECO:0000313" key="19">
    <source>
        <dbReference type="Proteomes" id="UP000282837"/>
    </source>
</evidence>
<comment type="similarity">
    <text evidence="2">Belongs to the cytochrome c oxidase subunit 2 family.</text>
</comment>
<evidence type="ECO:0000256" key="14">
    <source>
        <dbReference type="ARBA" id="ARBA00030198"/>
    </source>
</evidence>
<keyword evidence="19" id="KW-1185">Reference proteome</keyword>
<evidence type="ECO:0000256" key="4">
    <source>
        <dbReference type="ARBA" id="ARBA00022475"/>
    </source>
</evidence>
<dbReference type="GO" id="GO:0042773">
    <property type="term" value="P:ATP synthesis coupled electron transport"/>
    <property type="evidence" value="ECO:0007669"/>
    <property type="project" value="TreeGrafter"/>
</dbReference>
<keyword evidence="5" id="KW-0679">Respiratory chain</keyword>
<dbReference type="InterPro" id="IPR008972">
    <property type="entry name" value="Cupredoxin"/>
</dbReference>
<dbReference type="GO" id="GO:0005507">
    <property type="term" value="F:copper ion binding"/>
    <property type="evidence" value="ECO:0007669"/>
    <property type="project" value="InterPro"/>
</dbReference>
<proteinExistence type="inferred from homology"/>
<dbReference type="InterPro" id="IPR045187">
    <property type="entry name" value="CcO_II"/>
</dbReference>
<evidence type="ECO:0000256" key="2">
    <source>
        <dbReference type="ARBA" id="ARBA00007866"/>
    </source>
</evidence>
<dbReference type="Pfam" id="PF00116">
    <property type="entry name" value="COX2"/>
    <property type="match status" value="1"/>
</dbReference>
<reference evidence="18 19" key="1">
    <citation type="submission" date="2019-01" db="EMBL/GenBank/DDBJ databases">
        <authorList>
            <person name="Chen W.-M."/>
        </authorList>
    </citation>
    <scope>NUCLEOTIDE SEQUENCE [LARGE SCALE GENOMIC DNA]</scope>
    <source>
        <strain evidence="18 19">FSY-9</strain>
    </source>
</reference>
<evidence type="ECO:0000256" key="13">
    <source>
        <dbReference type="ARBA" id="ARBA00023288"/>
    </source>
</evidence>
<dbReference type="InterPro" id="IPR010514">
    <property type="entry name" value="COX_ARM"/>
</dbReference>
<comment type="subcellular location">
    <subcellularLocation>
        <location evidence="1">Cell membrane</location>
        <topology evidence="1">Multi-pass membrane protein</topology>
    </subcellularLocation>
</comment>
<dbReference type="GO" id="GO:0009486">
    <property type="term" value="F:cytochrome bo3 ubiquinol oxidase activity"/>
    <property type="evidence" value="ECO:0007669"/>
    <property type="project" value="InterPro"/>
</dbReference>
<dbReference type="GO" id="GO:0016682">
    <property type="term" value="F:oxidoreductase activity, acting on diphenols and related substances as donors, oxygen as acceptor"/>
    <property type="evidence" value="ECO:0007669"/>
    <property type="project" value="InterPro"/>
</dbReference>
<evidence type="ECO:0000256" key="8">
    <source>
        <dbReference type="ARBA" id="ARBA00022982"/>
    </source>
</evidence>
<feature type="transmembrane region" description="Helical" evidence="15">
    <location>
        <begin position="43"/>
        <end position="69"/>
    </location>
</feature>
<dbReference type="GO" id="GO:0004129">
    <property type="term" value="F:cytochrome-c oxidase activity"/>
    <property type="evidence" value="ECO:0007669"/>
    <property type="project" value="InterPro"/>
</dbReference>
<keyword evidence="3" id="KW-0813">Transport</keyword>
<keyword evidence="8" id="KW-0249">Electron transport</keyword>
<evidence type="ECO:0000259" key="17">
    <source>
        <dbReference type="PROSITE" id="PS50999"/>
    </source>
</evidence>
<dbReference type="PANTHER" id="PTHR22888">
    <property type="entry name" value="CYTOCHROME C OXIDASE, SUBUNIT II"/>
    <property type="match status" value="1"/>
</dbReference>
<keyword evidence="4" id="KW-1003">Cell membrane</keyword>
<keyword evidence="11 15" id="KW-0472">Membrane</keyword>
<dbReference type="SUPFAM" id="SSF81464">
    <property type="entry name" value="Cytochrome c oxidase subunit II-like, transmembrane region"/>
    <property type="match status" value="1"/>
</dbReference>
<dbReference type="PANTHER" id="PTHR22888:SF18">
    <property type="entry name" value="CYTOCHROME BO(3) UBIQUINOL OXIDASE SUBUNIT 2"/>
    <property type="match status" value="1"/>
</dbReference>
<evidence type="ECO:0000256" key="12">
    <source>
        <dbReference type="ARBA" id="ARBA00023139"/>
    </source>
</evidence>
<dbReference type="SUPFAM" id="SSF49503">
    <property type="entry name" value="Cupredoxins"/>
    <property type="match status" value="1"/>
</dbReference>
<dbReference type="Gene3D" id="1.10.287.90">
    <property type="match status" value="1"/>
</dbReference>
<dbReference type="InterPro" id="IPR036257">
    <property type="entry name" value="Cyt_c_oxidase_su2_TM_sf"/>
</dbReference>
<evidence type="ECO:0000256" key="3">
    <source>
        <dbReference type="ARBA" id="ARBA00022448"/>
    </source>
</evidence>
<keyword evidence="9 15" id="KW-1133">Transmembrane helix</keyword>
<dbReference type="CDD" id="cd04212">
    <property type="entry name" value="CuRO_UO_II"/>
    <property type="match status" value="1"/>
</dbReference>
<dbReference type="InterPro" id="IPR034227">
    <property type="entry name" value="CuRO_UO_II"/>
</dbReference>
<dbReference type="Proteomes" id="UP000282837">
    <property type="component" value="Unassembled WGS sequence"/>
</dbReference>
<name>A0A437N8Q1_9SPHN</name>
<keyword evidence="12" id="KW-0564">Palmitate</keyword>
<dbReference type="PROSITE" id="PS50999">
    <property type="entry name" value="COX2_TM"/>
    <property type="match status" value="1"/>
</dbReference>
<dbReference type="OrthoDB" id="9783445at2"/>
<evidence type="ECO:0000256" key="7">
    <source>
        <dbReference type="ARBA" id="ARBA00022729"/>
    </source>
</evidence>
<feature type="domain" description="Cytochrome oxidase subunit II transmembrane region profile" evidence="17">
    <location>
        <begin position="23"/>
        <end position="119"/>
    </location>
</feature>
<dbReference type="PROSITE" id="PS51257">
    <property type="entry name" value="PROKAR_LIPOPROTEIN"/>
    <property type="match status" value="1"/>
</dbReference>